<organism evidence="1">
    <name type="scientific">viral metagenome</name>
    <dbReference type="NCBI Taxonomy" id="1070528"/>
    <lineage>
        <taxon>unclassified sequences</taxon>
        <taxon>metagenomes</taxon>
        <taxon>organismal metagenomes</taxon>
    </lineage>
</organism>
<name>A0A6M3M2I8_9ZZZZ</name>
<sequence>MQFDLENLNPGTKFFFDETDELKGSVTIRVCAGDDLRAIRKQSSKKKIEYRRGQRIEYPDTNEVVENELLWDFCIVDWDGVLDKNGGNILCTKANKVLLMGKSPSFSKFVGDKLSILAELEEEEKEVLEKN</sequence>
<protein>
    <submittedName>
        <fullName evidence="1">Uncharacterized protein</fullName>
    </submittedName>
</protein>
<reference evidence="1" key="1">
    <citation type="submission" date="2020-03" db="EMBL/GenBank/DDBJ databases">
        <title>The deep terrestrial virosphere.</title>
        <authorList>
            <person name="Holmfeldt K."/>
            <person name="Nilsson E."/>
            <person name="Simone D."/>
            <person name="Lopez-Fernandez M."/>
            <person name="Wu X."/>
            <person name="de Brujin I."/>
            <person name="Lundin D."/>
            <person name="Andersson A."/>
            <person name="Bertilsson S."/>
            <person name="Dopson M."/>
        </authorList>
    </citation>
    <scope>NUCLEOTIDE SEQUENCE</scope>
    <source>
        <strain evidence="1">MM171A01238</strain>
        <strain evidence="2">MM171B01370</strain>
    </source>
</reference>
<proteinExistence type="predicted"/>
<dbReference type="EMBL" id="MT143773">
    <property type="protein sequence ID" value="QJB02304.1"/>
    <property type="molecule type" value="Genomic_DNA"/>
</dbReference>
<dbReference type="AlphaFoldDB" id="A0A6M3M2I8"/>
<gene>
    <name evidence="1" type="ORF">MM171A01238_0009</name>
    <name evidence="2" type="ORF">MM171B01370_0009</name>
</gene>
<evidence type="ECO:0000313" key="2">
    <source>
        <dbReference type="EMBL" id="QJB02304.1"/>
    </source>
</evidence>
<accession>A0A6M3M2I8</accession>
<evidence type="ECO:0000313" key="1">
    <source>
        <dbReference type="EMBL" id="QJA99241.1"/>
    </source>
</evidence>
<dbReference type="EMBL" id="MT143637">
    <property type="protein sequence ID" value="QJA99241.1"/>
    <property type="molecule type" value="Genomic_DNA"/>
</dbReference>